<accession>A0A8J3XZG1</accession>
<dbReference type="AlphaFoldDB" id="A0A8J3XZG1"/>
<evidence type="ECO:0000313" key="12">
    <source>
        <dbReference type="Proteomes" id="UP000605992"/>
    </source>
</evidence>
<dbReference type="Pfam" id="PF02518">
    <property type="entry name" value="HATPase_c"/>
    <property type="match status" value="1"/>
</dbReference>
<feature type="transmembrane region" description="Helical" evidence="9">
    <location>
        <begin position="114"/>
        <end position="133"/>
    </location>
</feature>
<protein>
    <recommendedName>
        <fullName evidence="2">histidine kinase</fullName>
        <ecNumber evidence="2">2.7.13.3</ecNumber>
    </recommendedName>
</protein>
<evidence type="ECO:0000313" key="11">
    <source>
        <dbReference type="EMBL" id="GII57978.1"/>
    </source>
</evidence>
<dbReference type="Gene3D" id="1.20.5.1930">
    <property type="match status" value="1"/>
</dbReference>
<keyword evidence="9" id="KW-0472">Membrane</keyword>
<keyword evidence="3" id="KW-0597">Phosphoprotein</keyword>
<dbReference type="InterPro" id="IPR050482">
    <property type="entry name" value="Sensor_HK_TwoCompSys"/>
</dbReference>
<evidence type="ECO:0000256" key="6">
    <source>
        <dbReference type="ARBA" id="ARBA00022777"/>
    </source>
</evidence>
<dbReference type="InterPro" id="IPR003594">
    <property type="entry name" value="HATPase_dom"/>
</dbReference>
<feature type="transmembrane region" description="Helical" evidence="9">
    <location>
        <begin position="38"/>
        <end position="56"/>
    </location>
</feature>
<dbReference type="SMART" id="SM00387">
    <property type="entry name" value="HATPase_c"/>
    <property type="match status" value="1"/>
</dbReference>
<feature type="transmembrane region" description="Helical" evidence="9">
    <location>
        <begin position="89"/>
        <end position="107"/>
    </location>
</feature>
<evidence type="ECO:0000256" key="1">
    <source>
        <dbReference type="ARBA" id="ARBA00000085"/>
    </source>
</evidence>
<keyword evidence="6" id="KW-0418">Kinase</keyword>
<dbReference type="InterPro" id="IPR036890">
    <property type="entry name" value="HATPase_C_sf"/>
</dbReference>
<evidence type="ECO:0000256" key="8">
    <source>
        <dbReference type="ARBA" id="ARBA00023012"/>
    </source>
</evidence>
<evidence type="ECO:0000256" key="2">
    <source>
        <dbReference type="ARBA" id="ARBA00012438"/>
    </source>
</evidence>
<evidence type="ECO:0000256" key="4">
    <source>
        <dbReference type="ARBA" id="ARBA00022679"/>
    </source>
</evidence>
<feature type="transmembrane region" description="Helical" evidence="9">
    <location>
        <begin position="63"/>
        <end position="83"/>
    </location>
</feature>
<dbReference type="EC" id="2.7.13.3" evidence="2"/>
<dbReference type="GO" id="GO:0005524">
    <property type="term" value="F:ATP binding"/>
    <property type="evidence" value="ECO:0007669"/>
    <property type="project" value="UniProtKB-KW"/>
</dbReference>
<keyword evidence="9" id="KW-1133">Transmembrane helix</keyword>
<keyword evidence="12" id="KW-1185">Reference proteome</keyword>
<gene>
    <name evidence="11" type="ORF">Pth03_63670</name>
</gene>
<evidence type="ECO:0000259" key="10">
    <source>
        <dbReference type="SMART" id="SM00387"/>
    </source>
</evidence>
<feature type="transmembrane region" description="Helical" evidence="9">
    <location>
        <begin position="12"/>
        <end position="32"/>
    </location>
</feature>
<evidence type="ECO:0000256" key="9">
    <source>
        <dbReference type="SAM" id="Phobius"/>
    </source>
</evidence>
<feature type="transmembrane region" description="Helical" evidence="9">
    <location>
        <begin position="145"/>
        <end position="161"/>
    </location>
</feature>
<feature type="domain" description="Histidine kinase/HSP90-like ATPase" evidence="10">
    <location>
        <begin position="284"/>
        <end position="378"/>
    </location>
</feature>
<dbReference type="PANTHER" id="PTHR24421">
    <property type="entry name" value="NITRATE/NITRITE SENSOR PROTEIN NARX-RELATED"/>
    <property type="match status" value="1"/>
</dbReference>
<keyword evidence="7" id="KW-0067">ATP-binding</keyword>
<dbReference type="Proteomes" id="UP000605992">
    <property type="component" value="Unassembled WGS sequence"/>
</dbReference>
<evidence type="ECO:0000256" key="3">
    <source>
        <dbReference type="ARBA" id="ARBA00022553"/>
    </source>
</evidence>
<dbReference type="PANTHER" id="PTHR24421:SF10">
    <property type="entry name" value="NITRATE_NITRITE SENSOR PROTEIN NARQ"/>
    <property type="match status" value="1"/>
</dbReference>
<reference evidence="11" key="1">
    <citation type="submission" date="2021-01" db="EMBL/GenBank/DDBJ databases">
        <title>Whole genome shotgun sequence of Planotetraspora thailandica NBRC 104271.</title>
        <authorList>
            <person name="Komaki H."/>
            <person name="Tamura T."/>
        </authorList>
    </citation>
    <scope>NUCLEOTIDE SEQUENCE</scope>
    <source>
        <strain evidence="11">NBRC 104271</strain>
    </source>
</reference>
<dbReference type="Gene3D" id="3.30.565.10">
    <property type="entry name" value="Histidine kinase-like ATPase, C-terminal domain"/>
    <property type="match status" value="1"/>
</dbReference>
<dbReference type="RefSeq" id="WP_239119504.1">
    <property type="nucleotide sequence ID" value="NZ_BOOR01000057.1"/>
</dbReference>
<sequence length="382" mass="39816">MNVRAGRTAIAADAGLGVALAVVLAFWAFLIADSWGGRYWGFDFAAGLVVGALALVRRRDRRLAAAAGLVVAAASVVVAWLAHLPGEPGPAMALGLSVLVGSAVRVLPGRSAVAVAAGGVVVAAGSLLTAHSWSAGVPAVMELNVTGWLAALTAGLLLRLLDAHRRTTAEKVRRDERLALARELHDVVAHHVTGIVVQAQAAQIVARRHPEKLAESLAGIEAAGSDALSAMRRVVGLLRDADDAASVTAGPERLADLVERFRGHGPEVRLSQPGDEDESSWPPEVTSTVYRVVQESLTNVSRHARHARLVTVAVARDGQAVTVEVADDAPPVPARGHHRGGYGLAGMRERVEALGGTLSAGPRAEAGWAVLATLPVITRERR</sequence>
<dbReference type="GO" id="GO:0016020">
    <property type="term" value="C:membrane"/>
    <property type="evidence" value="ECO:0007669"/>
    <property type="project" value="InterPro"/>
</dbReference>
<comment type="catalytic activity">
    <reaction evidence="1">
        <text>ATP + protein L-histidine = ADP + protein N-phospho-L-histidine.</text>
        <dbReference type="EC" id="2.7.13.3"/>
    </reaction>
</comment>
<comment type="caution">
    <text evidence="11">The sequence shown here is derived from an EMBL/GenBank/DDBJ whole genome shotgun (WGS) entry which is preliminary data.</text>
</comment>
<dbReference type="CDD" id="cd16917">
    <property type="entry name" value="HATPase_UhpB-NarQ-NarX-like"/>
    <property type="match status" value="1"/>
</dbReference>
<dbReference type="SUPFAM" id="SSF55874">
    <property type="entry name" value="ATPase domain of HSP90 chaperone/DNA topoisomerase II/histidine kinase"/>
    <property type="match status" value="1"/>
</dbReference>
<dbReference type="InterPro" id="IPR011712">
    <property type="entry name" value="Sig_transdc_His_kin_sub3_dim/P"/>
</dbReference>
<evidence type="ECO:0000256" key="7">
    <source>
        <dbReference type="ARBA" id="ARBA00022840"/>
    </source>
</evidence>
<organism evidence="11 12">
    <name type="scientific">Planotetraspora thailandica</name>
    <dbReference type="NCBI Taxonomy" id="487172"/>
    <lineage>
        <taxon>Bacteria</taxon>
        <taxon>Bacillati</taxon>
        <taxon>Actinomycetota</taxon>
        <taxon>Actinomycetes</taxon>
        <taxon>Streptosporangiales</taxon>
        <taxon>Streptosporangiaceae</taxon>
        <taxon>Planotetraspora</taxon>
    </lineage>
</organism>
<dbReference type="GO" id="GO:0046983">
    <property type="term" value="F:protein dimerization activity"/>
    <property type="evidence" value="ECO:0007669"/>
    <property type="project" value="InterPro"/>
</dbReference>
<keyword evidence="9" id="KW-0812">Transmembrane</keyword>
<evidence type="ECO:0000256" key="5">
    <source>
        <dbReference type="ARBA" id="ARBA00022741"/>
    </source>
</evidence>
<keyword evidence="4" id="KW-0808">Transferase</keyword>
<dbReference type="GO" id="GO:0000155">
    <property type="term" value="F:phosphorelay sensor kinase activity"/>
    <property type="evidence" value="ECO:0007669"/>
    <property type="project" value="InterPro"/>
</dbReference>
<proteinExistence type="predicted"/>
<keyword evidence="8" id="KW-0902">Two-component regulatory system</keyword>
<dbReference type="EMBL" id="BOOR01000057">
    <property type="protein sequence ID" value="GII57978.1"/>
    <property type="molecule type" value="Genomic_DNA"/>
</dbReference>
<dbReference type="Pfam" id="PF07730">
    <property type="entry name" value="HisKA_3"/>
    <property type="match status" value="1"/>
</dbReference>
<keyword evidence="5" id="KW-0547">Nucleotide-binding</keyword>
<name>A0A8J3XZG1_9ACTN</name>